<reference evidence="2 3" key="1">
    <citation type="submission" date="2020-08" db="EMBL/GenBank/DDBJ databases">
        <title>Genomic Encyclopedia of Type Strains, Phase IV (KMG-IV): sequencing the most valuable type-strain genomes for metagenomic binning, comparative biology and taxonomic classification.</title>
        <authorList>
            <person name="Goeker M."/>
        </authorList>
    </citation>
    <scope>NUCLEOTIDE SEQUENCE [LARGE SCALE GENOMIC DNA]</scope>
    <source>
        <strain evidence="2 3">DSM 103570</strain>
    </source>
</reference>
<comment type="caution">
    <text evidence="2">The sequence shown here is derived from an EMBL/GenBank/DDBJ whole genome shotgun (WGS) entry which is preliminary data.</text>
</comment>
<dbReference type="SUPFAM" id="SSF143081">
    <property type="entry name" value="BB1717-like"/>
    <property type="match status" value="1"/>
</dbReference>
<keyword evidence="3" id="KW-1185">Reference proteome</keyword>
<accession>A0A7W6MR53</accession>
<organism evidence="2 3">
    <name type="scientific">Aurantimonas endophytica</name>
    <dbReference type="NCBI Taxonomy" id="1522175"/>
    <lineage>
        <taxon>Bacteria</taxon>
        <taxon>Pseudomonadati</taxon>
        <taxon>Pseudomonadota</taxon>
        <taxon>Alphaproteobacteria</taxon>
        <taxon>Hyphomicrobiales</taxon>
        <taxon>Aurantimonadaceae</taxon>
        <taxon>Aurantimonas</taxon>
    </lineage>
</organism>
<dbReference type="AlphaFoldDB" id="A0A7W6MR53"/>
<dbReference type="Gene3D" id="3.90.1680.20">
    <property type="match status" value="1"/>
</dbReference>
<protein>
    <submittedName>
        <fullName evidence="2">Putative SOS response-associated peptidase YedK</fullName>
    </submittedName>
</protein>
<evidence type="ECO:0000313" key="3">
    <source>
        <dbReference type="Proteomes" id="UP000588647"/>
    </source>
</evidence>
<dbReference type="InterPro" id="IPR036590">
    <property type="entry name" value="SRAP-like"/>
</dbReference>
<evidence type="ECO:0000256" key="1">
    <source>
        <dbReference type="SAM" id="MobiDB-lite"/>
    </source>
</evidence>
<name>A0A7W6MR53_9HYPH</name>
<evidence type="ECO:0000313" key="2">
    <source>
        <dbReference type="EMBL" id="MBB4004654.1"/>
    </source>
</evidence>
<feature type="region of interest" description="Disordered" evidence="1">
    <location>
        <begin position="1"/>
        <end position="22"/>
    </location>
</feature>
<dbReference type="Proteomes" id="UP000588647">
    <property type="component" value="Unassembled WGS sequence"/>
</dbReference>
<dbReference type="EMBL" id="JACIEM010000005">
    <property type="protein sequence ID" value="MBB4004654.1"/>
    <property type="molecule type" value="Genomic_DNA"/>
</dbReference>
<gene>
    <name evidence="2" type="ORF">GGR03_003749</name>
</gene>
<proteinExistence type="predicted"/>
<sequence length="41" mass="4716">MPSPKFALEGKKSDPGVTNIRRTNSPHWRRWLGPANRCVVR</sequence>